<dbReference type="InterPro" id="IPR035979">
    <property type="entry name" value="RBD_domain_sf"/>
</dbReference>
<dbReference type="PANTHER" id="PTHR47678:SF4">
    <property type="entry name" value="SHOCK PROTEIN 70 (HSP70)-INTERACTING PROTEIN, PUTATIVE-RELATED"/>
    <property type="match status" value="1"/>
</dbReference>
<dbReference type="Gene3D" id="1.10.8.10">
    <property type="entry name" value="DNA helicase RuvA subunit, C-terminal domain"/>
    <property type="match status" value="1"/>
</dbReference>
<keyword evidence="6" id="KW-0862">Zinc</keyword>
<organism evidence="11">
    <name type="scientific">Ixodes ricinus</name>
    <name type="common">Common tick</name>
    <name type="synonym">Acarus ricinus</name>
    <dbReference type="NCBI Taxonomy" id="34613"/>
    <lineage>
        <taxon>Eukaryota</taxon>
        <taxon>Metazoa</taxon>
        <taxon>Ecdysozoa</taxon>
        <taxon>Arthropoda</taxon>
        <taxon>Chelicerata</taxon>
        <taxon>Arachnida</taxon>
        <taxon>Acari</taxon>
        <taxon>Parasitiformes</taxon>
        <taxon>Ixodida</taxon>
        <taxon>Ixodoidea</taxon>
        <taxon>Ixodidae</taxon>
        <taxon>Ixodinae</taxon>
        <taxon>Ixodes</taxon>
    </lineage>
</organism>
<keyword evidence="3 4" id="KW-0694">RNA-binding</keyword>
<keyword evidence="6" id="KW-0479">Metal-binding</keyword>
<dbReference type="CDD" id="cd00590">
    <property type="entry name" value="RRM_SF"/>
    <property type="match status" value="1"/>
</dbReference>
<accession>V5HM21</accession>
<feature type="domain" description="RRM" evidence="9">
    <location>
        <begin position="357"/>
        <end position="429"/>
    </location>
</feature>
<protein>
    <submittedName>
        <fullName evidence="11">Putative molecular co-chaperone sti1</fullName>
    </submittedName>
</protein>
<dbReference type="GO" id="GO:0008270">
    <property type="term" value="F:zinc ion binding"/>
    <property type="evidence" value="ECO:0007669"/>
    <property type="project" value="UniProtKB-KW"/>
</dbReference>
<dbReference type="InterPro" id="IPR000504">
    <property type="entry name" value="RRM_dom"/>
</dbReference>
<dbReference type="EMBL" id="GANP01008021">
    <property type="protein sequence ID" value="JAB76447.1"/>
    <property type="molecule type" value="mRNA"/>
</dbReference>
<dbReference type="PROSITE" id="PS50103">
    <property type="entry name" value="ZF_C3H1"/>
    <property type="match status" value="1"/>
</dbReference>
<dbReference type="Gene3D" id="1.25.40.10">
    <property type="entry name" value="Tetratricopeptide repeat domain"/>
    <property type="match status" value="1"/>
</dbReference>
<feature type="zinc finger region" description="C3H1-type" evidence="6">
    <location>
        <begin position="464"/>
        <end position="491"/>
    </location>
</feature>
<feature type="compositionally biased region" description="Basic residues" evidence="7">
    <location>
        <begin position="101"/>
        <end position="120"/>
    </location>
</feature>
<dbReference type="InterPro" id="IPR012677">
    <property type="entry name" value="Nucleotide-bd_a/b_plait_sf"/>
</dbReference>
<dbReference type="CDD" id="cd14270">
    <property type="entry name" value="UBA"/>
    <property type="match status" value="1"/>
</dbReference>
<dbReference type="InterPro" id="IPR009060">
    <property type="entry name" value="UBA-like_sf"/>
</dbReference>
<sequence>MCEVFIKAFDLEDWYNANPLECSSSDACNDNVGQGRDTGCQTSNSAVAASQTSPARNNKGKSTAAVQTLPVENSNVCKTTNHNEGATAPGSHTGALPKKPQTPKKLSKKAAKKQRRKQRQKQQDAGHEDKDDDKKGSGSSSDLEDEKPEVEEEDLDLNSAFVVMSLARKAAKASGAVPKKSVKVREDAVAQSRKLAEEGFELCHLSRYKDAISMFSQAIKLCPDDHTSYGNRSFCYCILERYDKALYDAEKAVSLQPTLAKGYFRRGKAQLGLQKYREAAESFKTVLNIDPECHEAFTELHNVHIYELMGMGFTQEQADWALTMGGEDIQSAVDALCGNGNYKADTKMNPGNLDGLCSIWVGNVRPEVTEKMLRNLFHKYGDIQSMRLLRDKFCAFINYGNKLSPSKAMEALQGYELCGSNLLIRFPDNPVTDKNGQFTVLRKSSFRVGEQHQLPQPKIKMTGPVNGKECYFWRTFGCVYGSRCFYEHIPEHEGIDKNFGGKPK</sequence>
<evidence type="ECO:0000256" key="1">
    <source>
        <dbReference type="ARBA" id="ARBA00022737"/>
    </source>
</evidence>
<reference evidence="11" key="1">
    <citation type="journal article" date="2015" name="Sci. Rep.">
        <title>Tissue- and time-dependent transcription in Ixodes ricinus salivary glands and midguts when blood feeding on the vertebrate host.</title>
        <authorList>
            <person name="Kotsyfakis M."/>
            <person name="Schwarz A."/>
            <person name="Erhart J."/>
            <person name="Ribeiro J.M."/>
        </authorList>
    </citation>
    <scope>NUCLEOTIDE SEQUENCE</scope>
    <source>
        <tissue evidence="11">Salivary gland and midgut</tissue>
    </source>
</reference>
<evidence type="ECO:0000259" key="9">
    <source>
        <dbReference type="PROSITE" id="PS50102"/>
    </source>
</evidence>
<dbReference type="SUPFAM" id="SSF54928">
    <property type="entry name" value="RNA-binding domain, RBD"/>
    <property type="match status" value="1"/>
</dbReference>
<feature type="domain" description="C3H1-type" evidence="10">
    <location>
        <begin position="464"/>
        <end position="491"/>
    </location>
</feature>
<dbReference type="InterPro" id="IPR019734">
    <property type="entry name" value="TPR_rpt"/>
</dbReference>
<dbReference type="SUPFAM" id="SSF48452">
    <property type="entry name" value="TPR-like"/>
    <property type="match status" value="1"/>
</dbReference>
<keyword evidence="1" id="KW-0677">Repeat</keyword>
<evidence type="ECO:0000256" key="2">
    <source>
        <dbReference type="ARBA" id="ARBA00022803"/>
    </source>
</evidence>
<name>V5HM21_IXORI</name>
<dbReference type="InterPro" id="IPR015940">
    <property type="entry name" value="UBA"/>
</dbReference>
<dbReference type="Gene3D" id="3.30.70.330">
    <property type="match status" value="1"/>
</dbReference>
<feature type="region of interest" description="Disordered" evidence="7">
    <location>
        <begin position="42"/>
        <end position="154"/>
    </location>
</feature>
<keyword evidence="2 5" id="KW-0802">TPR repeat</keyword>
<dbReference type="SMART" id="SM00360">
    <property type="entry name" value="RRM"/>
    <property type="match status" value="1"/>
</dbReference>
<evidence type="ECO:0000256" key="3">
    <source>
        <dbReference type="ARBA" id="ARBA00022884"/>
    </source>
</evidence>
<dbReference type="AlphaFoldDB" id="V5HM21"/>
<evidence type="ECO:0000256" key="7">
    <source>
        <dbReference type="SAM" id="MobiDB-lite"/>
    </source>
</evidence>
<evidence type="ECO:0000256" key="5">
    <source>
        <dbReference type="PROSITE-ProRule" id="PRU00339"/>
    </source>
</evidence>
<dbReference type="PROSITE" id="PS50102">
    <property type="entry name" value="RRM"/>
    <property type="match status" value="1"/>
</dbReference>
<dbReference type="PANTHER" id="PTHR47678">
    <property type="entry name" value="TETRATRICOPEPTIDE REPEAT PROTEIN 31"/>
    <property type="match status" value="1"/>
</dbReference>
<evidence type="ECO:0000256" key="6">
    <source>
        <dbReference type="PROSITE-ProRule" id="PRU00723"/>
    </source>
</evidence>
<dbReference type="InterPro" id="IPR013105">
    <property type="entry name" value="TPR_2"/>
</dbReference>
<evidence type="ECO:0000259" key="8">
    <source>
        <dbReference type="PROSITE" id="PS50030"/>
    </source>
</evidence>
<evidence type="ECO:0000259" key="10">
    <source>
        <dbReference type="PROSITE" id="PS50103"/>
    </source>
</evidence>
<feature type="domain" description="UBA" evidence="8">
    <location>
        <begin position="288"/>
        <end position="339"/>
    </location>
</feature>
<feature type="compositionally biased region" description="Polar residues" evidence="7">
    <location>
        <begin position="42"/>
        <end position="84"/>
    </location>
</feature>
<dbReference type="Pfam" id="PF00076">
    <property type="entry name" value="RRM_1"/>
    <property type="match status" value="1"/>
</dbReference>
<evidence type="ECO:0000313" key="11">
    <source>
        <dbReference type="EMBL" id="JAB76447.1"/>
    </source>
</evidence>
<keyword evidence="6" id="KW-0863">Zinc-finger</keyword>
<dbReference type="PROSITE" id="PS50030">
    <property type="entry name" value="UBA"/>
    <property type="match status" value="1"/>
</dbReference>
<dbReference type="SUPFAM" id="SSF46934">
    <property type="entry name" value="UBA-like"/>
    <property type="match status" value="1"/>
</dbReference>
<feature type="compositionally biased region" description="Acidic residues" evidence="7">
    <location>
        <begin position="142"/>
        <end position="154"/>
    </location>
</feature>
<dbReference type="SMART" id="SM00028">
    <property type="entry name" value="TPR"/>
    <property type="match status" value="3"/>
</dbReference>
<evidence type="ECO:0000256" key="4">
    <source>
        <dbReference type="PROSITE-ProRule" id="PRU00176"/>
    </source>
</evidence>
<dbReference type="Pfam" id="PF07719">
    <property type="entry name" value="TPR_2"/>
    <property type="match status" value="1"/>
</dbReference>
<dbReference type="InterPro" id="IPR011990">
    <property type="entry name" value="TPR-like_helical_dom_sf"/>
</dbReference>
<dbReference type="GO" id="GO:0003723">
    <property type="term" value="F:RNA binding"/>
    <property type="evidence" value="ECO:0007669"/>
    <property type="project" value="UniProtKB-UniRule"/>
</dbReference>
<proteinExistence type="evidence at transcript level"/>
<feature type="repeat" description="TPR" evidence="5">
    <location>
        <begin position="192"/>
        <end position="225"/>
    </location>
</feature>
<dbReference type="InterPro" id="IPR000571">
    <property type="entry name" value="Znf_CCCH"/>
</dbReference>
<dbReference type="PROSITE" id="PS50005">
    <property type="entry name" value="TPR"/>
    <property type="match status" value="2"/>
</dbReference>
<feature type="compositionally biased region" description="Basic and acidic residues" evidence="7">
    <location>
        <begin position="121"/>
        <end position="136"/>
    </location>
</feature>
<feature type="repeat" description="TPR" evidence="5">
    <location>
        <begin position="260"/>
        <end position="293"/>
    </location>
</feature>